<dbReference type="EMBL" id="MKGI01000056">
    <property type="protein sequence ID" value="OEL11113.1"/>
    <property type="molecule type" value="Genomic_DNA"/>
</dbReference>
<accession>A0A1E5UDW8</accession>
<organism evidence="1 2">
    <name type="scientific">Cloacibacterium normanense</name>
    <dbReference type="NCBI Taxonomy" id="237258"/>
    <lineage>
        <taxon>Bacteria</taxon>
        <taxon>Pseudomonadati</taxon>
        <taxon>Bacteroidota</taxon>
        <taxon>Flavobacteriia</taxon>
        <taxon>Flavobacteriales</taxon>
        <taxon>Weeksellaceae</taxon>
    </lineage>
</organism>
<keyword evidence="2" id="KW-1185">Reference proteome</keyword>
<reference evidence="1 2" key="1">
    <citation type="submission" date="2016-09" db="EMBL/GenBank/DDBJ databases">
        <authorList>
            <person name="Capua I."/>
            <person name="De Benedictis P."/>
            <person name="Joannis T."/>
            <person name="Lombin L.H."/>
            <person name="Cattoli G."/>
        </authorList>
    </citation>
    <scope>NUCLEOTIDE SEQUENCE [LARGE SCALE GENOMIC DNA]</scope>
    <source>
        <strain evidence="1 2">NRS-1</strain>
    </source>
</reference>
<dbReference type="Proteomes" id="UP000095601">
    <property type="component" value="Unassembled WGS sequence"/>
</dbReference>
<protein>
    <submittedName>
        <fullName evidence="1">Putative membrane protein</fullName>
    </submittedName>
</protein>
<evidence type="ECO:0000313" key="1">
    <source>
        <dbReference type="EMBL" id="OEL11113.1"/>
    </source>
</evidence>
<dbReference type="AlphaFoldDB" id="A0A1E5UDW8"/>
<comment type="caution">
    <text evidence="1">The sequence shown here is derived from an EMBL/GenBank/DDBJ whole genome shotgun (WGS) entry which is preliminary data.</text>
</comment>
<gene>
    <name evidence="1" type="ORF">BHF72_2423</name>
</gene>
<name>A0A1E5UDW8_9FLAO</name>
<evidence type="ECO:0000313" key="2">
    <source>
        <dbReference type="Proteomes" id="UP000095601"/>
    </source>
</evidence>
<proteinExistence type="predicted"/>
<sequence>MKSLGSFILLLMFLFLADFFSLADYADYADFFSLIFANFMR</sequence>